<dbReference type="GeneID" id="85307326"/>
<dbReference type="RefSeq" id="XP_060281090.1">
    <property type="nucleotide sequence ID" value="XM_060424139.1"/>
</dbReference>
<accession>A0AAJ0FEY3</accession>
<reference evidence="1" key="1">
    <citation type="submission" date="2023-06" db="EMBL/GenBank/DDBJ databases">
        <title>Genome-scale phylogeny and comparative genomics of the fungal order Sordariales.</title>
        <authorList>
            <consortium name="Lawrence Berkeley National Laboratory"/>
            <person name="Hensen N."/>
            <person name="Bonometti L."/>
            <person name="Westerberg I."/>
            <person name="Brannstrom I.O."/>
            <person name="Guillou S."/>
            <person name="Cros-Aarteil S."/>
            <person name="Calhoun S."/>
            <person name="Haridas S."/>
            <person name="Kuo A."/>
            <person name="Mondo S."/>
            <person name="Pangilinan J."/>
            <person name="Riley R."/>
            <person name="Labutti K."/>
            <person name="Andreopoulos B."/>
            <person name="Lipzen A."/>
            <person name="Chen C."/>
            <person name="Yanf M."/>
            <person name="Daum C."/>
            <person name="Ng V."/>
            <person name="Clum A."/>
            <person name="Steindorff A."/>
            <person name="Ohm R."/>
            <person name="Martin F."/>
            <person name="Silar P."/>
            <person name="Natvig D."/>
            <person name="Lalanne C."/>
            <person name="Gautier V."/>
            <person name="Ament-Velasquez S.L."/>
            <person name="Kruys A."/>
            <person name="Hutchinson M.I."/>
            <person name="Powell A.J."/>
            <person name="Barry K."/>
            <person name="Miller A.N."/>
            <person name="Grigoriev I.V."/>
            <person name="Debuchy R."/>
            <person name="Gladieux P."/>
            <person name="Thoren M.H."/>
            <person name="Johannesson H."/>
        </authorList>
    </citation>
    <scope>NUCLEOTIDE SEQUENCE</scope>
    <source>
        <strain evidence="1">8032-3</strain>
    </source>
</reference>
<comment type="caution">
    <text evidence="1">The sequence shown here is derived from an EMBL/GenBank/DDBJ whole genome shotgun (WGS) entry which is preliminary data.</text>
</comment>
<evidence type="ECO:0000313" key="2">
    <source>
        <dbReference type="Proteomes" id="UP001244011"/>
    </source>
</evidence>
<name>A0AAJ0FEY3_9PEZI</name>
<dbReference type="AlphaFoldDB" id="A0AAJ0FEY3"/>
<sequence>MELSIASESYAALNANGILRCLFDTNYTASSRNSSVAIALAHDLVKEFTDALLAHIAQTEARARPADANLTADLKLNVVTLRRKNRLFICYMFLKGCKEEVRNKVDQFVDQPIHVIHKSG</sequence>
<keyword evidence="2" id="KW-1185">Reference proteome</keyword>
<protein>
    <submittedName>
        <fullName evidence="1">Uncharacterized protein</fullName>
    </submittedName>
</protein>
<dbReference type="Proteomes" id="UP001244011">
    <property type="component" value="Unassembled WGS sequence"/>
</dbReference>
<dbReference type="EMBL" id="MU839018">
    <property type="protein sequence ID" value="KAK1764877.1"/>
    <property type="molecule type" value="Genomic_DNA"/>
</dbReference>
<gene>
    <name evidence="1" type="ORF">QBC33DRAFT_425007</name>
</gene>
<evidence type="ECO:0000313" key="1">
    <source>
        <dbReference type="EMBL" id="KAK1764877.1"/>
    </source>
</evidence>
<proteinExistence type="predicted"/>
<organism evidence="1 2">
    <name type="scientific">Phialemonium atrogriseum</name>
    <dbReference type="NCBI Taxonomy" id="1093897"/>
    <lineage>
        <taxon>Eukaryota</taxon>
        <taxon>Fungi</taxon>
        <taxon>Dikarya</taxon>
        <taxon>Ascomycota</taxon>
        <taxon>Pezizomycotina</taxon>
        <taxon>Sordariomycetes</taxon>
        <taxon>Sordariomycetidae</taxon>
        <taxon>Cephalothecales</taxon>
        <taxon>Cephalothecaceae</taxon>
        <taxon>Phialemonium</taxon>
    </lineage>
</organism>
<feature type="non-terminal residue" evidence="1">
    <location>
        <position position="120"/>
    </location>
</feature>